<keyword evidence="6 7" id="KW-0413">Isomerase</keyword>
<accession>A0A840EB61</accession>
<evidence type="ECO:0000256" key="3">
    <source>
        <dbReference type="ARBA" id="ARBA00022432"/>
    </source>
</evidence>
<dbReference type="PANTHER" id="PTHR21139:SF42">
    <property type="entry name" value="TRIOSEPHOSPHATE ISOMERASE"/>
    <property type="match status" value="1"/>
</dbReference>
<feature type="binding site" evidence="7">
    <location>
        <position position="214"/>
    </location>
    <ligand>
        <name>substrate</name>
    </ligand>
</feature>
<dbReference type="CDD" id="cd00311">
    <property type="entry name" value="TIM"/>
    <property type="match status" value="1"/>
</dbReference>
<keyword evidence="3 7" id="KW-0312">Gluconeogenesis</keyword>
<comment type="similarity">
    <text evidence="2 7 8">Belongs to the triosephosphate isomerase family.</text>
</comment>
<evidence type="ECO:0000256" key="4">
    <source>
        <dbReference type="ARBA" id="ARBA00022490"/>
    </source>
</evidence>
<dbReference type="GO" id="GO:0005829">
    <property type="term" value="C:cytosol"/>
    <property type="evidence" value="ECO:0007669"/>
    <property type="project" value="TreeGrafter"/>
</dbReference>
<evidence type="ECO:0000313" key="10">
    <source>
        <dbReference type="Proteomes" id="UP001155040"/>
    </source>
</evidence>
<dbReference type="GO" id="GO:0046166">
    <property type="term" value="P:glyceraldehyde-3-phosphate biosynthetic process"/>
    <property type="evidence" value="ECO:0007669"/>
    <property type="project" value="TreeGrafter"/>
</dbReference>
<evidence type="ECO:0000256" key="2">
    <source>
        <dbReference type="ARBA" id="ARBA00007422"/>
    </source>
</evidence>
<dbReference type="EMBL" id="JANUBF010000009">
    <property type="protein sequence ID" value="MCS4036642.1"/>
    <property type="molecule type" value="Genomic_DNA"/>
</dbReference>
<evidence type="ECO:0000256" key="6">
    <source>
        <dbReference type="ARBA" id="ARBA00023235"/>
    </source>
</evidence>
<comment type="pathway">
    <text evidence="1 7 8">Carbohydrate degradation; glycolysis; D-glyceraldehyde 3-phosphate from glycerone phosphate: step 1/1.</text>
</comment>
<comment type="pathway">
    <text evidence="7 8">Carbohydrate biosynthesis; gluconeogenesis.</text>
</comment>
<comment type="subunit">
    <text evidence="7 8">Homodimer.</text>
</comment>
<dbReference type="RefSeq" id="WP_011404640.1">
    <property type="nucleotide sequence ID" value="NZ_CALTRY010000033.1"/>
</dbReference>
<dbReference type="SUPFAM" id="SSF51351">
    <property type="entry name" value="Triosephosphate isomerase (TIM)"/>
    <property type="match status" value="1"/>
</dbReference>
<comment type="function">
    <text evidence="7">Involved in the gluconeogenesis. Catalyzes stereospecifically the conversion of dihydroxyacetone phosphate (DHAP) to D-glyceraldehyde-3-phosphate (G3P).</text>
</comment>
<dbReference type="Pfam" id="PF00121">
    <property type="entry name" value="TIM"/>
    <property type="match status" value="1"/>
</dbReference>
<reference evidence="9" key="1">
    <citation type="submission" date="2022-08" db="EMBL/GenBank/DDBJ databases">
        <title>Genomic Encyclopedia of Type Strains, Phase V (KMG-V): Genome sequencing to study the core and pangenomes of soil and plant-associated prokaryotes.</title>
        <authorList>
            <person name="Whitman W."/>
        </authorList>
    </citation>
    <scope>NUCLEOTIDE SEQUENCE</scope>
    <source>
        <strain evidence="9">SP3012</strain>
    </source>
</reference>
<dbReference type="GO" id="GO:0006094">
    <property type="term" value="P:gluconeogenesis"/>
    <property type="evidence" value="ECO:0007669"/>
    <property type="project" value="UniProtKB-UniRule"/>
</dbReference>
<feature type="active site" description="Electrophile" evidence="7">
    <location>
        <position position="96"/>
    </location>
</feature>
<dbReference type="NCBIfam" id="TIGR00419">
    <property type="entry name" value="tim"/>
    <property type="match status" value="1"/>
</dbReference>
<evidence type="ECO:0000313" key="9">
    <source>
        <dbReference type="EMBL" id="MCS4036642.1"/>
    </source>
</evidence>
<dbReference type="PANTHER" id="PTHR21139">
    <property type="entry name" value="TRIOSEPHOSPHATE ISOMERASE"/>
    <property type="match status" value="1"/>
</dbReference>
<sequence length="260" mass="27243">MLVAGNWKMNTDVPEGRALADAIAEGLSSTAADRGDVDFLVCPPYVHLPAVREALADVPVAVGAQDMHAQDEGAYTGDVSAPMLSSIGCDAVILGHSERRTYYDETDAEVNAKAQQARAHDLVPIVCVGETLEQRKAGEADTVVRSQVDGALSDVSIDGADELIVAYEPIWAIGTGESAAAEQAQAMHAVIRDDLRERYGGDVADEVPLLYGGSMKPHNAYGLLSQPDIDGGLIGSASLEAESFLGIAEKAAEVLETSGH</sequence>
<comment type="caution">
    <text evidence="9">The sequence shown here is derived from an EMBL/GenBank/DDBJ whole genome shotgun (WGS) entry which is preliminary data.</text>
</comment>
<dbReference type="GO" id="GO:0019563">
    <property type="term" value="P:glycerol catabolic process"/>
    <property type="evidence" value="ECO:0007669"/>
    <property type="project" value="TreeGrafter"/>
</dbReference>
<gene>
    <name evidence="7" type="primary">tpiA</name>
    <name evidence="9" type="ORF">GGQ01_001705</name>
</gene>
<dbReference type="GO" id="GO:0006096">
    <property type="term" value="P:glycolytic process"/>
    <property type="evidence" value="ECO:0007669"/>
    <property type="project" value="UniProtKB-UniRule"/>
</dbReference>
<dbReference type="GO" id="GO:0004807">
    <property type="term" value="F:triose-phosphate isomerase activity"/>
    <property type="evidence" value="ECO:0007669"/>
    <property type="project" value="UniProtKB-UniRule"/>
</dbReference>
<comment type="subcellular location">
    <subcellularLocation>
        <location evidence="7 8">Cytoplasm</location>
    </subcellularLocation>
</comment>
<feature type="active site" description="Proton acceptor" evidence="7">
    <location>
        <position position="168"/>
    </location>
</feature>
<dbReference type="HAMAP" id="MF_00147_B">
    <property type="entry name" value="TIM_B"/>
    <property type="match status" value="1"/>
</dbReference>
<evidence type="ECO:0000256" key="5">
    <source>
        <dbReference type="ARBA" id="ARBA00023152"/>
    </source>
</evidence>
<dbReference type="PROSITE" id="PS00171">
    <property type="entry name" value="TIM_1"/>
    <property type="match status" value="1"/>
</dbReference>
<keyword evidence="5 7" id="KW-0324">Glycolysis</keyword>
<dbReference type="InterPro" id="IPR035990">
    <property type="entry name" value="TIM_sf"/>
</dbReference>
<name>A0A840EB61_9BACT</name>
<dbReference type="Proteomes" id="UP001155040">
    <property type="component" value="Unassembled WGS sequence"/>
</dbReference>
<dbReference type="EC" id="5.3.1.1" evidence="7 8"/>
<dbReference type="InterPro" id="IPR000652">
    <property type="entry name" value="Triosephosphate_isomerase"/>
</dbReference>
<dbReference type="AlphaFoldDB" id="A0A840EB61"/>
<dbReference type="OMA" id="NWKMHMT"/>
<proteinExistence type="inferred from homology"/>
<evidence type="ECO:0000256" key="7">
    <source>
        <dbReference type="HAMAP-Rule" id="MF_00147"/>
    </source>
</evidence>
<comment type="caution">
    <text evidence="7">Lacks conserved residue(s) required for the propagation of feature annotation.</text>
</comment>
<organism evidence="9 10">
    <name type="scientific">Salinibacter ruber</name>
    <dbReference type="NCBI Taxonomy" id="146919"/>
    <lineage>
        <taxon>Bacteria</taxon>
        <taxon>Pseudomonadati</taxon>
        <taxon>Rhodothermota</taxon>
        <taxon>Rhodothermia</taxon>
        <taxon>Rhodothermales</taxon>
        <taxon>Salinibacteraceae</taxon>
        <taxon>Salinibacter</taxon>
    </lineage>
</organism>
<feature type="binding site" evidence="7">
    <location>
        <begin position="6"/>
        <end position="8"/>
    </location>
    <ligand>
        <name>substrate</name>
    </ligand>
</feature>
<dbReference type="InterPro" id="IPR020861">
    <property type="entry name" value="Triosephosphate_isomerase_AS"/>
</dbReference>
<dbReference type="FunFam" id="3.20.20.70:FF:000016">
    <property type="entry name" value="Triosephosphate isomerase"/>
    <property type="match status" value="1"/>
</dbReference>
<comment type="catalytic activity">
    <reaction evidence="7 8">
        <text>D-glyceraldehyde 3-phosphate = dihydroxyacetone phosphate</text>
        <dbReference type="Rhea" id="RHEA:18585"/>
        <dbReference type="ChEBI" id="CHEBI:57642"/>
        <dbReference type="ChEBI" id="CHEBI:59776"/>
        <dbReference type="EC" id="5.3.1.1"/>
    </reaction>
</comment>
<keyword evidence="4 7" id="KW-0963">Cytoplasm</keyword>
<evidence type="ECO:0000256" key="1">
    <source>
        <dbReference type="ARBA" id="ARBA00004680"/>
    </source>
</evidence>
<dbReference type="InterPro" id="IPR022896">
    <property type="entry name" value="TrioseP_Isoase_bac/euk"/>
</dbReference>
<dbReference type="Gene3D" id="3.20.20.70">
    <property type="entry name" value="Aldolase class I"/>
    <property type="match status" value="1"/>
</dbReference>
<dbReference type="PROSITE" id="PS51440">
    <property type="entry name" value="TIM_2"/>
    <property type="match status" value="1"/>
</dbReference>
<dbReference type="InterPro" id="IPR013785">
    <property type="entry name" value="Aldolase_TIM"/>
</dbReference>
<evidence type="ECO:0000256" key="8">
    <source>
        <dbReference type="RuleBase" id="RU363013"/>
    </source>
</evidence>
<protein>
    <recommendedName>
        <fullName evidence="7 8">Triosephosphate isomerase</fullName>
        <shortName evidence="7">TIM</shortName>
        <shortName evidence="7">TPI</shortName>
        <ecNumber evidence="7 8">5.3.1.1</ecNumber>
    </recommendedName>
    <alternativeName>
        <fullName evidence="7">Triose-phosphate isomerase</fullName>
    </alternativeName>
</protein>
<feature type="binding site" evidence="7">
    <location>
        <position position="174"/>
    </location>
    <ligand>
        <name>substrate</name>
    </ligand>
</feature>